<dbReference type="AlphaFoldDB" id="A0A5C6ZPT0"/>
<comment type="caution">
    <text evidence="2">The sequence shown here is derived from an EMBL/GenBank/DDBJ whole genome shotgun (WGS) entry which is preliminary data.</text>
</comment>
<keyword evidence="1" id="KW-0472">Membrane</keyword>
<sequence length="357" mass="42528">MVNFDTFNFHLDLDSLPWIMKLNIVFALFFLSLAIIFFISIIWIRIFKIYRNEKKRKQQSLLIDFLNSYLFDEDFDKELEIKNFKENHLRTSLEIKVTIKEILHFHENLKGESAKDLETLFNKLGLVEFTLLDLEDGRWFTTARAINALSELCIEVPNHRIEAYLNESRNEVRQQSQLYFLKLAEEQPLKFLDKTVRPLTTWQQIYIENALKNFYKGPAPDFSQWLYHDLTSVVEFSIRMIARYNQFENIPELIPFLKSKNDTLKREAISSLTNLEHIALLELIIPNFKGNSRIIKLEILNSVEQLGNYEDLKKIGDQLATTDWELRIKYHNIELGFLPEKKELIYSQFMLEKRFEI</sequence>
<dbReference type="InterPro" id="IPR016024">
    <property type="entry name" value="ARM-type_fold"/>
</dbReference>
<evidence type="ECO:0000256" key="1">
    <source>
        <dbReference type="SAM" id="Phobius"/>
    </source>
</evidence>
<evidence type="ECO:0000313" key="2">
    <source>
        <dbReference type="EMBL" id="TXD92771.1"/>
    </source>
</evidence>
<dbReference type="SUPFAM" id="SSF48371">
    <property type="entry name" value="ARM repeat"/>
    <property type="match status" value="1"/>
</dbReference>
<dbReference type="OrthoDB" id="1410183at2"/>
<feature type="transmembrane region" description="Helical" evidence="1">
    <location>
        <begin position="24"/>
        <end position="47"/>
    </location>
</feature>
<dbReference type="Proteomes" id="UP000321367">
    <property type="component" value="Unassembled WGS sequence"/>
</dbReference>
<reference evidence="2 3" key="1">
    <citation type="submission" date="2019-08" db="EMBL/GenBank/DDBJ databases">
        <title>Genome sequence of Gillisia hiemivivida IC154 (type strain).</title>
        <authorList>
            <person name="Bowman J.P."/>
        </authorList>
    </citation>
    <scope>NUCLEOTIDE SEQUENCE [LARGE SCALE GENOMIC DNA]</scope>
    <source>
        <strain evidence="2 3">IC154</strain>
    </source>
</reference>
<evidence type="ECO:0008006" key="4">
    <source>
        <dbReference type="Google" id="ProtNLM"/>
    </source>
</evidence>
<dbReference type="RefSeq" id="WP_146933465.1">
    <property type="nucleotide sequence ID" value="NZ_VORY01000017.1"/>
</dbReference>
<dbReference type="EMBL" id="VORY01000017">
    <property type="protein sequence ID" value="TXD92771.1"/>
    <property type="molecule type" value="Genomic_DNA"/>
</dbReference>
<keyword evidence="3" id="KW-1185">Reference proteome</keyword>
<keyword evidence="1" id="KW-1133">Transmembrane helix</keyword>
<organism evidence="2 3">
    <name type="scientific">Gillisia hiemivivida</name>
    <dbReference type="NCBI Taxonomy" id="291190"/>
    <lineage>
        <taxon>Bacteria</taxon>
        <taxon>Pseudomonadati</taxon>
        <taxon>Bacteroidota</taxon>
        <taxon>Flavobacteriia</taxon>
        <taxon>Flavobacteriales</taxon>
        <taxon>Flavobacteriaceae</taxon>
        <taxon>Gillisia</taxon>
    </lineage>
</organism>
<keyword evidence="1" id="KW-0812">Transmembrane</keyword>
<gene>
    <name evidence="2" type="ORF">ES724_12640</name>
</gene>
<protein>
    <recommendedName>
        <fullName evidence="4">HEAT repeat domain-containing protein</fullName>
    </recommendedName>
</protein>
<evidence type="ECO:0000313" key="3">
    <source>
        <dbReference type="Proteomes" id="UP000321367"/>
    </source>
</evidence>
<name>A0A5C6ZPT0_9FLAO</name>
<accession>A0A5C6ZPT0</accession>
<proteinExistence type="predicted"/>